<dbReference type="AlphaFoldDB" id="A0A9P5K1B8"/>
<sequence length="288" mass="32032">MVSGMIPRPSRPHGFSRRGAALRAPSRHTSVAEWTFPAEREREASIRRFRWERTEAIVPMHSAGGGAPARRSNVGACNLAFLWSFDSVIVSESPVTLTLASGLCKSRSMHVIRASVANHPHPAPPDLTPLAVMCHEPHPKVVPRRVSFSLSTNHTLYCLVKDEKESYQIALTEARWPKLFDLAPSHTVTSDRNKVPPDLEEDEPENLCCLREAALTTIAVPALVENDVRPRLMFDRSAITRTIAVAPSPPSNNLVATALYDRRVILTATEIAKPPERNQYKDAQYHEI</sequence>
<gene>
    <name evidence="2" type="ORF">DFH94DRAFT_684283</name>
</gene>
<keyword evidence="3" id="KW-1185">Reference proteome</keyword>
<accession>A0A9P5K1B8</accession>
<name>A0A9P5K1B8_9AGAM</name>
<evidence type="ECO:0000256" key="1">
    <source>
        <dbReference type="SAM" id="MobiDB-lite"/>
    </source>
</evidence>
<comment type="caution">
    <text evidence="2">The sequence shown here is derived from an EMBL/GenBank/DDBJ whole genome shotgun (WGS) entry which is preliminary data.</text>
</comment>
<evidence type="ECO:0000313" key="2">
    <source>
        <dbReference type="EMBL" id="KAF8473654.1"/>
    </source>
</evidence>
<proteinExistence type="predicted"/>
<dbReference type="EMBL" id="WHVB01000018">
    <property type="protein sequence ID" value="KAF8473654.1"/>
    <property type="molecule type" value="Genomic_DNA"/>
</dbReference>
<dbReference type="Proteomes" id="UP000759537">
    <property type="component" value="Unassembled WGS sequence"/>
</dbReference>
<protein>
    <submittedName>
        <fullName evidence="2">Uncharacterized protein</fullName>
    </submittedName>
</protein>
<feature type="region of interest" description="Disordered" evidence="1">
    <location>
        <begin position="1"/>
        <end position="26"/>
    </location>
</feature>
<reference evidence="2" key="2">
    <citation type="journal article" date="2020" name="Nat. Commun.">
        <title>Large-scale genome sequencing of mycorrhizal fungi provides insights into the early evolution of symbiotic traits.</title>
        <authorList>
            <person name="Miyauchi S."/>
            <person name="Kiss E."/>
            <person name="Kuo A."/>
            <person name="Drula E."/>
            <person name="Kohler A."/>
            <person name="Sanchez-Garcia M."/>
            <person name="Morin E."/>
            <person name="Andreopoulos B."/>
            <person name="Barry K.W."/>
            <person name="Bonito G."/>
            <person name="Buee M."/>
            <person name="Carver A."/>
            <person name="Chen C."/>
            <person name="Cichocki N."/>
            <person name="Clum A."/>
            <person name="Culley D."/>
            <person name="Crous P.W."/>
            <person name="Fauchery L."/>
            <person name="Girlanda M."/>
            <person name="Hayes R.D."/>
            <person name="Keri Z."/>
            <person name="LaButti K."/>
            <person name="Lipzen A."/>
            <person name="Lombard V."/>
            <person name="Magnuson J."/>
            <person name="Maillard F."/>
            <person name="Murat C."/>
            <person name="Nolan M."/>
            <person name="Ohm R.A."/>
            <person name="Pangilinan J."/>
            <person name="Pereira M.F."/>
            <person name="Perotto S."/>
            <person name="Peter M."/>
            <person name="Pfister S."/>
            <person name="Riley R."/>
            <person name="Sitrit Y."/>
            <person name="Stielow J.B."/>
            <person name="Szollosi G."/>
            <person name="Zifcakova L."/>
            <person name="Stursova M."/>
            <person name="Spatafora J.W."/>
            <person name="Tedersoo L."/>
            <person name="Vaario L.M."/>
            <person name="Yamada A."/>
            <person name="Yan M."/>
            <person name="Wang P."/>
            <person name="Xu J."/>
            <person name="Bruns T."/>
            <person name="Baldrian P."/>
            <person name="Vilgalys R."/>
            <person name="Dunand C."/>
            <person name="Henrissat B."/>
            <person name="Grigoriev I.V."/>
            <person name="Hibbett D."/>
            <person name="Nagy L.G."/>
            <person name="Martin F.M."/>
        </authorList>
    </citation>
    <scope>NUCLEOTIDE SEQUENCE</scope>
    <source>
        <strain evidence="2">Prilba</strain>
    </source>
</reference>
<organism evidence="2 3">
    <name type="scientific">Russula ochroleuca</name>
    <dbReference type="NCBI Taxonomy" id="152965"/>
    <lineage>
        <taxon>Eukaryota</taxon>
        <taxon>Fungi</taxon>
        <taxon>Dikarya</taxon>
        <taxon>Basidiomycota</taxon>
        <taxon>Agaricomycotina</taxon>
        <taxon>Agaricomycetes</taxon>
        <taxon>Russulales</taxon>
        <taxon>Russulaceae</taxon>
        <taxon>Russula</taxon>
    </lineage>
</organism>
<evidence type="ECO:0000313" key="3">
    <source>
        <dbReference type="Proteomes" id="UP000759537"/>
    </source>
</evidence>
<reference evidence="2" key="1">
    <citation type="submission" date="2019-10" db="EMBL/GenBank/DDBJ databases">
        <authorList>
            <consortium name="DOE Joint Genome Institute"/>
            <person name="Kuo A."/>
            <person name="Miyauchi S."/>
            <person name="Kiss E."/>
            <person name="Drula E."/>
            <person name="Kohler A."/>
            <person name="Sanchez-Garcia M."/>
            <person name="Andreopoulos B."/>
            <person name="Barry K.W."/>
            <person name="Bonito G."/>
            <person name="Buee M."/>
            <person name="Carver A."/>
            <person name="Chen C."/>
            <person name="Cichocki N."/>
            <person name="Clum A."/>
            <person name="Culley D."/>
            <person name="Crous P.W."/>
            <person name="Fauchery L."/>
            <person name="Girlanda M."/>
            <person name="Hayes R."/>
            <person name="Keri Z."/>
            <person name="LaButti K."/>
            <person name="Lipzen A."/>
            <person name="Lombard V."/>
            <person name="Magnuson J."/>
            <person name="Maillard F."/>
            <person name="Morin E."/>
            <person name="Murat C."/>
            <person name="Nolan M."/>
            <person name="Ohm R."/>
            <person name="Pangilinan J."/>
            <person name="Pereira M."/>
            <person name="Perotto S."/>
            <person name="Peter M."/>
            <person name="Riley R."/>
            <person name="Sitrit Y."/>
            <person name="Stielow B."/>
            <person name="Szollosi G."/>
            <person name="Zifcakova L."/>
            <person name="Stursova M."/>
            <person name="Spatafora J.W."/>
            <person name="Tedersoo L."/>
            <person name="Vaario L.-M."/>
            <person name="Yamada A."/>
            <person name="Yan M."/>
            <person name="Wang P."/>
            <person name="Xu J."/>
            <person name="Bruns T."/>
            <person name="Baldrian P."/>
            <person name="Vilgalys R."/>
            <person name="Henrissat B."/>
            <person name="Grigoriev I.V."/>
            <person name="Hibbett D."/>
            <person name="Nagy L.G."/>
            <person name="Martin F.M."/>
        </authorList>
    </citation>
    <scope>NUCLEOTIDE SEQUENCE</scope>
    <source>
        <strain evidence="2">Prilba</strain>
    </source>
</reference>